<gene>
    <name evidence="1" type="ORF">KQX54_010019</name>
</gene>
<proteinExistence type="predicted"/>
<evidence type="ECO:0000313" key="1">
    <source>
        <dbReference type="EMBL" id="KAH0534907.1"/>
    </source>
</evidence>
<evidence type="ECO:0000313" key="2">
    <source>
        <dbReference type="Proteomes" id="UP000826195"/>
    </source>
</evidence>
<sequence>MNNFKELIDKGHIYRLGEEEKFYCTYALMDRVCQVTASITASGLIVVYGEHDHEPLFMQCQVRVDELLAQLKEDSVKSLFASLKVLKDQVIRRYSDVSHLLPDEVILFNINQARTEYRQQQIIWTFNDMEMLLSQHELNWEYNLVDTGGNRCALIITTESVVQRLGRSTELYIHYKTEHLPDQPRAEELITISTVQDNTLRPAIYVLLGIRGDYILYYGLWERLLQLQPDLAVYLRTVCGEISSSLAAGIITNFPRVEIKYSVVLYMRDIFKEWNLLSLHELPRKVLHYFSGIIFVPQEKRAGIFDDLLQQHQLYAQRLMILIERIREYWLTERRLMCFRAITYGANVVPFNSKSTNLFCFLSK</sequence>
<accession>A0AAV7HX46</accession>
<dbReference type="EMBL" id="JAHXZJ010002982">
    <property type="protein sequence ID" value="KAH0534907.1"/>
    <property type="molecule type" value="Genomic_DNA"/>
</dbReference>
<dbReference type="Proteomes" id="UP000826195">
    <property type="component" value="Unassembled WGS sequence"/>
</dbReference>
<dbReference type="AlphaFoldDB" id="A0AAV7HX46"/>
<organism evidence="1 2">
    <name type="scientific">Cotesia glomerata</name>
    <name type="common">Lepidopteran parasitic wasp</name>
    <name type="synonym">Apanteles glomeratus</name>
    <dbReference type="NCBI Taxonomy" id="32391"/>
    <lineage>
        <taxon>Eukaryota</taxon>
        <taxon>Metazoa</taxon>
        <taxon>Ecdysozoa</taxon>
        <taxon>Arthropoda</taxon>
        <taxon>Hexapoda</taxon>
        <taxon>Insecta</taxon>
        <taxon>Pterygota</taxon>
        <taxon>Neoptera</taxon>
        <taxon>Endopterygota</taxon>
        <taxon>Hymenoptera</taxon>
        <taxon>Apocrita</taxon>
        <taxon>Ichneumonoidea</taxon>
        <taxon>Braconidae</taxon>
        <taxon>Microgastrinae</taxon>
        <taxon>Cotesia</taxon>
    </lineage>
</organism>
<name>A0AAV7HX46_COTGL</name>
<comment type="caution">
    <text evidence="1">The sequence shown here is derived from an EMBL/GenBank/DDBJ whole genome shotgun (WGS) entry which is preliminary data.</text>
</comment>
<reference evidence="1 2" key="1">
    <citation type="journal article" date="2021" name="J. Hered.">
        <title>A chromosome-level genome assembly of the parasitoid wasp, Cotesia glomerata (Hymenoptera: Braconidae).</title>
        <authorList>
            <person name="Pinto B.J."/>
            <person name="Weis J.J."/>
            <person name="Gamble T."/>
            <person name="Ode P.J."/>
            <person name="Paul R."/>
            <person name="Zaspel J.M."/>
        </authorList>
    </citation>
    <scope>NUCLEOTIDE SEQUENCE [LARGE SCALE GENOMIC DNA]</scope>
    <source>
        <strain evidence="1">CgM1</strain>
    </source>
</reference>
<protein>
    <submittedName>
        <fullName evidence="1">Uncharacterized protein</fullName>
    </submittedName>
</protein>
<keyword evidence="2" id="KW-1185">Reference proteome</keyword>